<dbReference type="Proteomes" id="UP001352263">
    <property type="component" value="Unassembled WGS sequence"/>
</dbReference>
<dbReference type="SUPFAM" id="SSF53850">
    <property type="entry name" value="Periplasmic binding protein-like II"/>
    <property type="match status" value="1"/>
</dbReference>
<accession>A0ABU6JIL7</accession>
<evidence type="ECO:0000256" key="3">
    <source>
        <dbReference type="ARBA" id="ARBA00022729"/>
    </source>
</evidence>
<evidence type="ECO:0000256" key="1">
    <source>
        <dbReference type="ARBA" id="ARBA00010333"/>
    </source>
</evidence>
<dbReference type="PANTHER" id="PTHR30085">
    <property type="entry name" value="AMINO ACID ABC TRANSPORTER PERMEASE"/>
    <property type="match status" value="1"/>
</dbReference>
<keyword evidence="7" id="KW-1185">Reference proteome</keyword>
<dbReference type="InterPro" id="IPR001638">
    <property type="entry name" value="Solute-binding_3/MltF_N"/>
</dbReference>
<feature type="chain" id="PRO_5047102370" evidence="4">
    <location>
        <begin position="31"/>
        <end position="304"/>
    </location>
</feature>
<dbReference type="InterPro" id="IPR051455">
    <property type="entry name" value="Bact_solute-bind_prot3"/>
</dbReference>
<evidence type="ECO:0000313" key="6">
    <source>
        <dbReference type="EMBL" id="MEC4723521.1"/>
    </source>
</evidence>
<proteinExistence type="inferred from homology"/>
<dbReference type="Pfam" id="PF00497">
    <property type="entry name" value="SBP_bac_3"/>
    <property type="match status" value="1"/>
</dbReference>
<reference evidence="6 7" key="1">
    <citation type="submission" date="2023-10" db="EMBL/GenBank/DDBJ databases">
        <title>Noviherbaspirillum sp. CPCC 100848 genome assembly.</title>
        <authorList>
            <person name="Li X.Y."/>
            <person name="Fang X.M."/>
        </authorList>
    </citation>
    <scope>NUCLEOTIDE SEQUENCE [LARGE SCALE GENOMIC DNA]</scope>
    <source>
        <strain evidence="6 7">CPCC 100848</strain>
    </source>
</reference>
<dbReference type="CDD" id="cd13688">
    <property type="entry name" value="PBP2_GltI_DEBP"/>
    <property type="match status" value="1"/>
</dbReference>
<feature type="domain" description="Solute-binding protein family 3/N-terminal" evidence="5">
    <location>
        <begin position="43"/>
        <end position="275"/>
    </location>
</feature>
<keyword evidence="2" id="KW-0813">Transport</keyword>
<gene>
    <name evidence="6" type="ORF">RY831_30740</name>
</gene>
<name>A0ABU6JIL7_9BURK</name>
<dbReference type="Gene3D" id="3.40.190.10">
    <property type="entry name" value="Periplasmic binding protein-like II"/>
    <property type="match status" value="2"/>
</dbReference>
<comment type="similarity">
    <text evidence="1">Belongs to the bacterial solute-binding protein 3 family.</text>
</comment>
<evidence type="ECO:0000256" key="2">
    <source>
        <dbReference type="ARBA" id="ARBA00022448"/>
    </source>
</evidence>
<keyword evidence="3 4" id="KW-0732">Signal</keyword>
<evidence type="ECO:0000313" key="7">
    <source>
        <dbReference type="Proteomes" id="UP001352263"/>
    </source>
</evidence>
<evidence type="ECO:0000256" key="4">
    <source>
        <dbReference type="SAM" id="SignalP"/>
    </source>
</evidence>
<protein>
    <submittedName>
        <fullName evidence="6">Amino acid ABC transporter substrate-binding protein</fullName>
    </submittedName>
</protein>
<organism evidence="6 7">
    <name type="scientific">Noviherbaspirillum album</name>
    <dbReference type="NCBI Taxonomy" id="3080276"/>
    <lineage>
        <taxon>Bacteria</taxon>
        <taxon>Pseudomonadati</taxon>
        <taxon>Pseudomonadota</taxon>
        <taxon>Betaproteobacteria</taxon>
        <taxon>Burkholderiales</taxon>
        <taxon>Oxalobacteraceae</taxon>
        <taxon>Noviherbaspirillum</taxon>
    </lineage>
</organism>
<dbReference type="RefSeq" id="WP_326510135.1">
    <property type="nucleotide sequence ID" value="NZ_JAWIIV010000058.1"/>
</dbReference>
<dbReference type="EMBL" id="JAWIIV010000058">
    <property type="protein sequence ID" value="MEC4723521.1"/>
    <property type="molecule type" value="Genomic_DNA"/>
</dbReference>
<dbReference type="PANTHER" id="PTHR30085:SF2">
    <property type="entry name" value="GLUTAMATE_ASPARTATE IMPORT SOLUTE-BINDING PROTEIN"/>
    <property type="match status" value="1"/>
</dbReference>
<dbReference type="SMART" id="SM00062">
    <property type="entry name" value="PBPb"/>
    <property type="match status" value="1"/>
</dbReference>
<comment type="caution">
    <text evidence="6">The sequence shown here is derived from an EMBL/GenBank/DDBJ whole genome shotgun (WGS) entry which is preliminary data.</text>
</comment>
<evidence type="ECO:0000259" key="5">
    <source>
        <dbReference type="SMART" id="SM00062"/>
    </source>
</evidence>
<sequence>MLDITITSPILKAGLAVSCCLLAASVPVHAGTDTLSKIRDSRTITIAHREASVPFSYLDDNKKPIGYAMDLCLKIADAVRREVKLDRLNIQYLAVTSSTRIPAIVDGKADLECGSTTNNAERRKQVAFTIPHFIAAVRMVVRADSGIANWADLRGKQVVTTKGTTTMKLLADRDKVRALGLRLLEGRDHAESFAMVEERQAAAFPMDDVLLYGLRAGSPRPEQLVVVGDALSAEPYAIMMRREDPAFKAVVDREMGRIINDGEVYKLYDKWFKHPIPPKNLAMNMPMGHLLRDTFRFPTDKVGD</sequence>
<feature type="signal peptide" evidence="4">
    <location>
        <begin position="1"/>
        <end position="30"/>
    </location>
</feature>